<evidence type="ECO:0000313" key="9">
    <source>
        <dbReference type="Proteomes" id="UP000799302"/>
    </source>
</evidence>
<feature type="transmembrane region" description="Helical" evidence="7">
    <location>
        <begin position="334"/>
        <end position="355"/>
    </location>
</feature>
<feature type="transmembrane region" description="Helical" evidence="7">
    <location>
        <begin position="615"/>
        <end position="644"/>
    </location>
</feature>
<keyword evidence="9" id="KW-1185">Reference proteome</keyword>
<evidence type="ECO:0000256" key="6">
    <source>
        <dbReference type="SAM" id="MobiDB-lite"/>
    </source>
</evidence>
<keyword evidence="5 7" id="KW-0472">Membrane</keyword>
<feature type="compositionally biased region" description="Basic residues" evidence="6">
    <location>
        <begin position="23"/>
        <end position="38"/>
    </location>
</feature>
<feature type="compositionally biased region" description="Polar residues" evidence="6">
    <location>
        <begin position="203"/>
        <end position="215"/>
    </location>
</feature>
<feature type="region of interest" description="Disordered" evidence="6">
    <location>
        <begin position="189"/>
        <end position="240"/>
    </location>
</feature>
<accession>A0A6A6UGT1</accession>
<dbReference type="OrthoDB" id="5376140at2759"/>
<dbReference type="EMBL" id="MU004234">
    <property type="protein sequence ID" value="KAF2670298.1"/>
    <property type="molecule type" value="Genomic_DNA"/>
</dbReference>
<protein>
    <submittedName>
        <fullName evidence="8">DUF747-domain-containing protein</fullName>
    </submittedName>
</protein>
<reference evidence="8" key="1">
    <citation type="journal article" date="2020" name="Stud. Mycol.">
        <title>101 Dothideomycetes genomes: a test case for predicting lifestyles and emergence of pathogens.</title>
        <authorList>
            <person name="Haridas S."/>
            <person name="Albert R."/>
            <person name="Binder M."/>
            <person name="Bloem J."/>
            <person name="Labutti K."/>
            <person name="Salamov A."/>
            <person name="Andreopoulos B."/>
            <person name="Baker S."/>
            <person name="Barry K."/>
            <person name="Bills G."/>
            <person name="Bluhm B."/>
            <person name="Cannon C."/>
            <person name="Castanera R."/>
            <person name="Culley D."/>
            <person name="Daum C."/>
            <person name="Ezra D."/>
            <person name="Gonzalez J."/>
            <person name="Henrissat B."/>
            <person name="Kuo A."/>
            <person name="Liang C."/>
            <person name="Lipzen A."/>
            <person name="Lutzoni F."/>
            <person name="Magnuson J."/>
            <person name="Mondo S."/>
            <person name="Nolan M."/>
            <person name="Ohm R."/>
            <person name="Pangilinan J."/>
            <person name="Park H.-J."/>
            <person name="Ramirez L."/>
            <person name="Alfaro M."/>
            <person name="Sun H."/>
            <person name="Tritt A."/>
            <person name="Yoshinaga Y."/>
            <person name="Zwiers L.-H."/>
            <person name="Turgeon B."/>
            <person name="Goodwin S."/>
            <person name="Spatafora J."/>
            <person name="Crous P."/>
            <person name="Grigoriev I."/>
        </authorList>
    </citation>
    <scope>NUCLEOTIDE SEQUENCE</scope>
    <source>
        <strain evidence="8">CBS 115976</strain>
    </source>
</reference>
<sequence length="731" mass="82781">MKLLPNGNRPPPTRTVSTPPLVGRKRSTKQESKRRRQSPKPLEFSAENRSSNNGSILKAKTPNFDATPTPATSIPPLSLPVYLQLELDAQHSPAFEIPFESSAIKFERLRDFLLLPMPLEHMLWFGTFACIDAWLYVFTILPLRFCKASWILIRWWMGNAWKETHDMIEFVYLGVGRLWRRRREGDALSEPSSRESSRPRGASLSNGAVSRSSETPGVIRPGPEPRRKHDIKKQFRHRRTRSTPSLLLPTHKADLLRGFLVCVSSLILLQLDPSRMYHNIRGQSAIKLYVIYNGLEVGDRLLSALGQDILECLFSSEVLERNSDGRSKIIRPTYMFLIALAYNVAHTAALLYQVITLNVAVNSYSNALLTLLLSNQFVEIKGAVFKKVEKDNLFQLTCADVVERFQLWLMLLIIAMRNMVEVGGISISISNTFQAAPNNANATNVPFSTSSIWPTSFTIFPQFTGQILGPFVIVLGSEMVVDWIKHAYISKFNDTKPKLYGRFLDVLAKDYYTHAFGDQNLMKRIGLPTLPLACLFIRTTIQTYHMFLATHMPLPLPSTATSLSMESASEASTPAATAALAHVDQLFRRALGRSGYPLDPSAPAPLFSVYFMDDLIAFALLFLVCLGAFLLLLAAKLVLGMIMLRWARSRYKGMKERTHGRIEAGGTRLGVSAMVEVDDEKRRMLYADDPDGLVRYYDKQEKIRRDKEREKEKGLDLNRVRRYDMVAKRIW</sequence>
<dbReference type="AlphaFoldDB" id="A0A6A6UGT1"/>
<comment type="similarity">
    <text evidence="2">Belongs to the TAPT1 family.</text>
</comment>
<organism evidence="8 9">
    <name type="scientific">Microthyrium microscopicum</name>
    <dbReference type="NCBI Taxonomy" id="703497"/>
    <lineage>
        <taxon>Eukaryota</taxon>
        <taxon>Fungi</taxon>
        <taxon>Dikarya</taxon>
        <taxon>Ascomycota</taxon>
        <taxon>Pezizomycotina</taxon>
        <taxon>Dothideomycetes</taxon>
        <taxon>Dothideomycetes incertae sedis</taxon>
        <taxon>Microthyriales</taxon>
        <taxon>Microthyriaceae</taxon>
        <taxon>Microthyrium</taxon>
    </lineage>
</organism>
<comment type="subcellular location">
    <subcellularLocation>
        <location evidence="1">Membrane</location>
        <topology evidence="1">Multi-pass membrane protein</topology>
    </subcellularLocation>
</comment>
<keyword evidence="4 7" id="KW-1133">Transmembrane helix</keyword>
<keyword evidence="3 7" id="KW-0812">Transmembrane</keyword>
<dbReference type="InterPro" id="IPR008010">
    <property type="entry name" value="Tatp1"/>
</dbReference>
<dbReference type="Proteomes" id="UP000799302">
    <property type="component" value="Unassembled WGS sequence"/>
</dbReference>
<dbReference type="PANTHER" id="PTHR13317">
    <property type="entry name" value="TRANSMEMBRANE ANTERIOR POSTERIOR TRANSFORMATION PROTEIN 1 HOMOLOG"/>
    <property type="match status" value="1"/>
</dbReference>
<evidence type="ECO:0000256" key="4">
    <source>
        <dbReference type="ARBA" id="ARBA00022989"/>
    </source>
</evidence>
<evidence type="ECO:0000256" key="5">
    <source>
        <dbReference type="ARBA" id="ARBA00023136"/>
    </source>
</evidence>
<evidence type="ECO:0000313" key="8">
    <source>
        <dbReference type="EMBL" id="KAF2670298.1"/>
    </source>
</evidence>
<evidence type="ECO:0000256" key="2">
    <source>
        <dbReference type="ARBA" id="ARBA00008803"/>
    </source>
</evidence>
<dbReference type="PANTHER" id="PTHR13317:SF4">
    <property type="entry name" value="TRANSMEMBRANE ANTERIOR POSTERIOR TRANSFORMATION PROTEIN 1 HOMOLOG"/>
    <property type="match status" value="1"/>
</dbReference>
<feature type="region of interest" description="Disordered" evidence="6">
    <location>
        <begin position="1"/>
        <end position="62"/>
    </location>
</feature>
<feature type="transmembrane region" description="Helical" evidence="7">
    <location>
        <begin position="122"/>
        <end position="145"/>
    </location>
</feature>
<evidence type="ECO:0000256" key="7">
    <source>
        <dbReference type="SAM" id="Phobius"/>
    </source>
</evidence>
<feature type="compositionally biased region" description="Basic residues" evidence="6">
    <location>
        <begin position="226"/>
        <end position="240"/>
    </location>
</feature>
<gene>
    <name evidence="8" type="ORF">BT63DRAFT_371609</name>
</gene>
<dbReference type="Pfam" id="PF05346">
    <property type="entry name" value="DUF747"/>
    <property type="match status" value="1"/>
</dbReference>
<name>A0A6A6UGT1_9PEZI</name>
<evidence type="ECO:0000256" key="1">
    <source>
        <dbReference type="ARBA" id="ARBA00004141"/>
    </source>
</evidence>
<proteinExistence type="inferred from homology"/>
<dbReference type="GO" id="GO:0005789">
    <property type="term" value="C:endoplasmic reticulum membrane"/>
    <property type="evidence" value="ECO:0007669"/>
    <property type="project" value="TreeGrafter"/>
</dbReference>
<evidence type="ECO:0000256" key="3">
    <source>
        <dbReference type="ARBA" id="ARBA00022692"/>
    </source>
</evidence>